<accession>A0A1I3NH07</accession>
<dbReference type="Proteomes" id="UP000182737">
    <property type="component" value="Unassembled WGS sequence"/>
</dbReference>
<sequence length="357" mass="41105">MEEKTEVIIEEQLLKDKIYLIRGVQVMLDSDLAEIYGYTTKAFNQQVKNNIEKFDEEDLMFRLSDDEAKELSKSKNFTLNDGFLRSKILTSKIETRGGRQYAPYAFTEQGVYMLMTVLKGELATKQSKALVRLFKQMKDYIVDNQQMINQRDFLRLSLQTAENAQNIIEFRQKLTEIDDKVENVVSNLGDMVRRSELSPIMLNLGKPEIPPGWLILNGQPVESDLAYQQIYSLANMSITIIDNYISLKTLVLFKHAKQNVSVTIYTDNINNGLHKVEFDDFCKEYSGLKIDIKKADNIIHDRYIILDYNTPNEKIYHCGSSSKDGGRKVTTITKIDDTSIYKPLLAKLQKNLPLILK</sequence>
<evidence type="ECO:0000259" key="1">
    <source>
        <dbReference type="Pfam" id="PF10543"/>
    </source>
</evidence>
<proteinExistence type="predicted"/>
<dbReference type="Pfam" id="PF10543">
    <property type="entry name" value="ORF6N"/>
    <property type="match status" value="1"/>
</dbReference>
<evidence type="ECO:0000313" key="3">
    <source>
        <dbReference type="Proteomes" id="UP000182737"/>
    </source>
</evidence>
<keyword evidence="3" id="KW-1185">Reference proteome</keyword>
<evidence type="ECO:0000313" key="2">
    <source>
        <dbReference type="EMBL" id="SFJ08445.1"/>
    </source>
</evidence>
<dbReference type="InterPro" id="IPR018873">
    <property type="entry name" value="KilA-N_DNA-bd_domain"/>
</dbReference>
<protein>
    <submittedName>
        <fullName evidence="2">ORF6N domain-containing protein</fullName>
    </submittedName>
</protein>
<feature type="domain" description="KilA-N DNA-binding" evidence="1">
    <location>
        <begin position="17"/>
        <end position="117"/>
    </location>
</feature>
<dbReference type="OrthoDB" id="9816206at2"/>
<dbReference type="EMBL" id="FORI01000015">
    <property type="protein sequence ID" value="SFJ08445.1"/>
    <property type="molecule type" value="Genomic_DNA"/>
</dbReference>
<reference evidence="3" key="1">
    <citation type="submission" date="2016-10" db="EMBL/GenBank/DDBJ databases">
        <authorList>
            <person name="Varghese N."/>
            <person name="Submissions S."/>
        </authorList>
    </citation>
    <scope>NUCLEOTIDE SEQUENCE [LARGE SCALE GENOMIC DNA]</scope>
    <source>
        <strain evidence="3">XBD1002</strain>
    </source>
</reference>
<dbReference type="AlphaFoldDB" id="A0A1I3NH07"/>
<name>A0A1I3NH07_9SPIR</name>
<organism evidence="2 3">
    <name type="scientific">Treponema bryantii</name>
    <dbReference type="NCBI Taxonomy" id="163"/>
    <lineage>
        <taxon>Bacteria</taxon>
        <taxon>Pseudomonadati</taxon>
        <taxon>Spirochaetota</taxon>
        <taxon>Spirochaetia</taxon>
        <taxon>Spirochaetales</taxon>
        <taxon>Treponemataceae</taxon>
        <taxon>Treponema</taxon>
    </lineage>
</organism>
<gene>
    <name evidence="2" type="ORF">SAMN04487775_1154</name>
</gene>
<dbReference type="RefSeq" id="WP_074933800.1">
    <property type="nucleotide sequence ID" value="NZ_FORI01000015.1"/>
</dbReference>